<protein>
    <recommendedName>
        <fullName evidence="6">Exosome complex protein</fullName>
    </recommendedName>
</protein>
<feature type="compositionally biased region" description="Acidic residues" evidence="7">
    <location>
        <begin position="147"/>
        <end position="159"/>
    </location>
</feature>
<evidence type="ECO:0000256" key="1">
    <source>
        <dbReference type="ARBA" id="ARBA00004123"/>
    </source>
</evidence>
<dbReference type="PANTHER" id="PTHR15341:SF3">
    <property type="entry name" value="NUCLEAR NUCLEIC ACID-BINDING PROTEIN C1D"/>
    <property type="match status" value="1"/>
</dbReference>
<evidence type="ECO:0000313" key="8">
    <source>
        <dbReference type="EMBL" id="KAI9274610.1"/>
    </source>
</evidence>
<reference evidence="8" key="1">
    <citation type="journal article" date="2022" name="IScience">
        <title>Evolution of zygomycete secretomes and the origins of terrestrial fungal ecologies.</title>
        <authorList>
            <person name="Chang Y."/>
            <person name="Wang Y."/>
            <person name="Mondo S."/>
            <person name="Ahrendt S."/>
            <person name="Andreopoulos W."/>
            <person name="Barry K."/>
            <person name="Beard J."/>
            <person name="Benny G.L."/>
            <person name="Blankenship S."/>
            <person name="Bonito G."/>
            <person name="Cuomo C."/>
            <person name="Desiro A."/>
            <person name="Gervers K.A."/>
            <person name="Hundley H."/>
            <person name="Kuo A."/>
            <person name="LaButti K."/>
            <person name="Lang B.F."/>
            <person name="Lipzen A."/>
            <person name="O'Donnell K."/>
            <person name="Pangilinan J."/>
            <person name="Reynolds N."/>
            <person name="Sandor L."/>
            <person name="Smith M.E."/>
            <person name="Tsang A."/>
            <person name="Grigoriev I.V."/>
            <person name="Stajich J.E."/>
            <person name="Spatafora J.W."/>
        </authorList>
    </citation>
    <scope>NUCLEOTIDE SEQUENCE</scope>
    <source>
        <strain evidence="8">RSA 2281</strain>
    </source>
</reference>
<dbReference type="InterPro" id="IPR011082">
    <property type="entry name" value="Exosome-assoc_fac/DNA_repair"/>
</dbReference>
<comment type="function">
    <text evidence="6">Required for exosome-dependent processing of pre-rRNA and small nucleolar RNA (snRNA) precursors. Involved in processing of 35S pre-rRNA at the A0, A1 and A2 sites.</text>
</comment>
<evidence type="ECO:0000256" key="4">
    <source>
        <dbReference type="ARBA" id="ARBA00022884"/>
    </source>
</evidence>
<dbReference type="EMBL" id="JAIXMP010000004">
    <property type="protein sequence ID" value="KAI9274610.1"/>
    <property type="molecule type" value="Genomic_DNA"/>
</dbReference>
<dbReference type="Proteomes" id="UP001209540">
    <property type="component" value="Unassembled WGS sequence"/>
</dbReference>
<gene>
    <name evidence="8" type="ORF">BDA99DRAFT_498017</name>
</gene>
<keyword evidence="5 6" id="KW-0539">Nucleus</keyword>
<dbReference type="GO" id="GO:0010468">
    <property type="term" value="P:regulation of gene expression"/>
    <property type="evidence" value="ECO:0007669"/>
    <property type="project" value="TreeGrafter"/>
</dbReference>
<feature type="compositionally biased region" description="Basic residues" evidence="7">
    <location>
        <begin position="134"/>
        <end position="143"/>
    </location>
</feature>
<dbReference type="GO" id="GO:0000178">
    <property type="term" value="C:exosome (RNase complex)"/>
    <property type="evidence" value="ECO:0007669"/>
    <property type="project" value="TreeGrafter"/>
</dbReference>
<comment type="subcellular location">
    <subcellularLocation>
        <location evidence="1 6">Nucleus</location>
    </subcellularLocation>
</comment>
<dbReference type="AlphaFoldDB" id="A0AAD5K8Q9"/>
<reference evidence="8" key="2">
    <citation type="submission" date="2023-02" db="EMBL/GenBank/DDBJ databases">
        <authorList>
            <consortium name="DOE Joint Genome Institute"/>
            <person name="Mondo S.J."/>
            <person name="Chang Y."/>
            <person name="Wang Y."/>
            <person name="Ahrendt S."/>
            <person name="Andreopoulos W."/>
            <person name="Barry K."/>
            <person name="Beard J."/>
            <person name="Benny G.L."/>
            <person name="Blankenship S."/>
            <person name="Bonito G."/>
            <person name="Cuomo C."/>
            <person name="Desiro A."/>
            <person name="Gervers K.A."/>
            <person name="Hundley H."/>
            <person name="Kuo A."/>
            <person name="LaButti K."/>
            <person name="Lang B.F."/>
            <person name="Lipzen A."/>
            <person name="O'Donnell K."/>
            <person name="Pangilinan J."/>
            <person name="Reynolds N."/>
            <person name="Sandor L."/>
            <person name="Smith M.W."/>
            <person name="Tsang A."/>
            <person name="Grigoriev I.V."/>
            <person name="Stajich J.E."/>
            <person name="Spatafora J.W."/>
        </authorList>
    </citation>
    <scope>NUCLEOTIDE SEQUENCE</scope>
    <source>
        <strain evidence="8">RSA 2281</strain>
    </source>
</reference>
<keyword evidence="4 6" id="KW-0694">RNA-binding</keyword>
<evidence type="ECO:0000256" key="3">
    <source>
        <dbReference type="ARBA" id="ARBA00022552"/>
    </source>
</evidence>
<keyword evidence="9" id="KW-1185">Reference proteome</keyword>
<comment type="similarity">
    <text evidence="2 6">Belongs to the C1D family.</text>
</comment>
<evidence type="ECO:0000256" key="2">
    <source>
        <dbReference type="ARBA" id="ARBA00009154"/>
    </source>
</evidence>
<evidence type="ECO:0000256" key="7">
    <source>
        <dbReference type="SAM" id="MobiDB-lite"/>
    </source>
</evidence>
<keyword evidence="3 6" id="KW-0698">rRNA processing</keyword>
<accession>A0AAD5K8Q9</accession>
<comment type="caution">
    <text evidence="8">The sequence shown here is derived from an EMBL/GenBank/DDBJ whole genome shotgun (WGS) entry which is preliminary data.</text>
</comment>
<sequence>MDPKQEQIAKKAAKALKSRIDLIQKHLDPILAGPLSETYGQLPTNEKAQFEVLLSYTLNTLCHIYLKTYGVDPIDHQVTNELRRIKQYIEKIKAAEGRGPKRTMELDKDAADRFIKSALAGEDEDQNQEASTSTKKRPLRKEKSRTEEDEEAATADQQEDVSNNNDNNVKRKRARVDPFVGPRNGSY</sequence>
<evidence type="ECO:0000313" key="9">
    <source>
        <dbReference type="Proteomes" id="UP001209540"/>
    </source>
</evidence>
<evidence type="ECO:0000256" key="6">
    <source>
        <dbReference type="RuleBase" id="RU368003"/>
    </source>
</evidence>
<name>A0AAD5K8Q9_9FUNG</name>
<dbReference type="GO" id="GO:0003677">
    <property type="term" value="F:DNA binding"/>
    <property type="evidence" value="ECO:0007669"/>
    <property type="project" value="TreeGrafter"/>
</dbReference>
<dbReference type="GO" id="GO:0000460">
    <property type="term" value="P:maturation of 5.8S rRNA"/>
    <property type="evidence" value="ECO:0007669"/>
    <property type="project" value="TreeGrafter"/>
</dbReference>
<dbReference type="InterPro" id="IPR007146">
    <property type="entry name" value="Sas10/Utp3/C1D"/>
</dbReference>
<dbReference type="PANTHER" id="PTHR15341">
    <property type="entry name" value="SUN-COR STEROID HORMONE RECEPTOR CO-REPRESSOR"/>
    <property type="match status" value="1"/>
</dbReference>
<feature type="region of interest" description="Disordered" evidence="7">
    <location>
        <begin position="118"/>
        <end position="187"/>
    </location>
</feature>
<organism evidence="8 9">
    <name type="scientific">Phascolomyces articulosus</name>
    <dbReference type="NCBI Taxonomy" id="60185"/>
    <lineage>
        <taxon>Eukaryota</taxon>
        <taxon>Fungi</taxon>
        <taxon>Fungi incertae sedis</taxon>
        <taxon>Mucoromycota</taxon>
        <taxon>Mucoromycotina</taxon>
        <taxon>Mucoromycetes</taxon>
        <taxon>Mucorales</taxon>
        <taxon>Lichtheimiaceae</taxon>
        <taxon>Phascolomyces</taxon>
    </lineage>
</organism>
<proteinExistence type="inferred from homology"/>
<dbReference type="GO" id="GO:0003723">
    <property type="term" value="F:RNA binding"/>
    <property type="evidence" value="ECO:0007669"/>
    <property type="project" value="UniProtKB-UniRule"/>
</dbReference>
<dbReference type="Pfam" id="PF04000">
    <property type="entry name" value="Sas10_Utp3"/>
    <property type="match status" value="1"/>
</dbReference>
<evidence type="ECO:0000256" key="5">
    <source>
        <dbReference type="ARBA" id="ARBA00023242"/>
    </source>
</evidence>
<dbReference type="GO" id="GO:0005730">
    <property type="term" value="C:nucleolus"/>
    <property type="evidence" value="ECO:0007669"/>
    <property type="project" value="TreeGrafter"/>
</dbReference>